<dbReference type="InterPro" id="IPR043519">
    <property type="entry name" value="NT_sf"/>
</dbReference>
<protein>
    <recommendedName>
        <fullName evidence="5">DUF4037 domain-containing protein</fullName>
    </recommendedName>
</protein>
<evidence type="ECO:0000313" key="4">
    <source>
        <dbReference type="Proteomes" id="UP000033608"/>
    </source>
</evidence>
<dbReference type="GO" id="GO:0016779">
    <property type="term" value="F:nucleotidyltransferase activity"/>
    <property type="evidence" value="ECO:0007669"/>
    <property type="project" value="InterPro"/>
</dbReference>
<dbReference type="CDD" id="cd05403">
    <property type="entry name" value="NT_KNTase_like"/>
    <property type="match status" value="1"/>
</dbReference>
<evidence type="ECO:0008006" key="5">
    <source>
        <dbReference type="Google" id="ProtNLM"/>
    </source>
</evidence>
<accession>A0A0F5LRE8</accession>
<dbReference type="Proteomes" id="UP000033608">
    <property type="component" value="Unassembled WGS sequence"/>
</dbReference>
<dbReference type="PATRIC" id="fig|1121477.3.peg.2904"/>
<comment type="caution">
    <text evidence="3">The sequence shown here is derived from an EMBL/GenBank/DDBJ whole genome shotgun (WGS) entry which is preliminary data.</text>
</comment>
<dbReference type="InterPro" id="IPR002934">
    <property type="entry name" value="Polymerase_NTP_transf_dom"/>
</dbReference>
<proteinExistence type="predicted"/>
<organism evidence="3 4">
    <name type="scientific">Devosia limi DSM 17137</name>
    <dbReference type="NCBI Taxonomy" id="1121477"/>
    <lineage>
        <taxon>Bacteria</taxon>
        <taxon>Pseudomonadati</taxon>
        <taxon>Pseudomonadota</taxon>
        <taxon>Alphaproteobacteria</taxon>
        <taxon>Hyphomicrobiales</taxon>
        <taxon>Devosiaceae</taxon>
        <taxon>Devosia</taxon>
    </lineage>
</organism>
<evidence type="ECO:0000313" key="3">
    <source>
        <dbReference type="EMBL" id="KKB84945.1"/>
    </source>
</evidence>
<dbReference type="SUPFAM" id="SSF81301">
    <property type="entry name" value="Nucleotidyltransferase"/>
    <property type="match status" value="1"/>
</dbReference>
<dbReference type="Pfam" id="PF01909">
    <property type="entry name" value="NTP_transf_2"/>
    <property type="match status" value="1"/>
</dbReference>
<dbReference type="STRING" id="1121477.SAMN02745223_01657"/>
<sequence>MPNNSMKTLDELIRDLGAVAGELAVGPCAIALGGSHAKGVADAQSDIDIYVFAESWLPDAERVALLLQLLPNAAAARSWSAPPEQAGTDFALDGQEIEIWFRQLAPIAGIVARSVAGEAVRRYVTWTPNGYYEHCALADLTSLRVLADPRAVLTPLLERIAFYPPALRTTLMRHGLVSAGFWRNNFHLETALARADNYYLRSIAQQIVTDLIQALFAINRAHFPGDKKLSTHVGKLADVPENFMARVEAVLGGEGTSAAWRARFAELYRLVDEVAALSA</sequence>
<feature type="domain" description="DUF4037" evidence="2">
    <location>
        <begin position="136"/>
        <end position="227"/>
    </location>
</feature>
<reference evidence="3 4" key="1">
    <citation type="submission" date="2015-03" db="EMBL/GenBank/DDBJ databases">
        <authorList>
            <person name="Hassan Y.I."/>
            <person name="Lepp D."/>
            <person name="Zhou T."/>
        </authorList>
    </citation>
    <scope>NUCLEOTIDE SEQUENCE [LARGE SCALE GENOMIC DNA]</scope>
    <source>
        <strain evidence="3 4">DSM 17137</strain>
    </source>
</reference>
<name>A0A0F5LRE8_9HYPH</name>
<feature type="domain" description="Polymerase nucleotidyl transferase" evidence="1">
    <location>
        <begin position="29"/>
        <end position="59"/>
    </location>
</feature>
<evidence type="ECO:0000259" key="2">
    <source>
        <dbReference type="Pfam" id="PF13228"/>
    </source>
</evidence>
<evidence type="ECO:0000259" key="1">
    <source>
        <dbReference type="Pfam" id="PF01909"/>
    </source>
</evidence>
<dbReference type="InterPro" id="IPR025117">
    <property type="entry name" value="DUF4037"/>
</dbReference>
<gene>
    <name evidence="3" type="ORF">VW29_09020</name>
</gene>
<keyword evidence="4" id="KW-1185">Reference proteome</keyword>
<dbReference type="Pfam" id="PF13228">
    <property type="entry name" value="DUF4037"/>
    <property type="match status" value="1"/>
</dbReference>
<dbReference type="AlphaFoldDB" id="A0A0F5LRE8"/>
<dbReference type="EMBL" id="LAJF01000062">
    <property type="protein sequence ID" value="KKB84945.1"/>
    <property type="molecule type" value="Genomic_DNA"/>
</dbReference>
<dbReference type="Gene3D" id="3.30.460.10">
    <property type="entry name" value="Beta Polymerase, domain 2"/>
    <property type="match status" value="1"/>
</dbReference>